<dbReference type="GO" id="GO:0046872">
    <property type="term" value="F:metal ion binding"/>
    <property type="evidence" value="ECO:0007669"/>
    <property type="project" value="InterPro"/>
</dbReference>
<protein>
    <recommendedName>
        <fullName evidence="3">Alpha-MPP</fullName>
    </recommendedName>
    <alternativeName>
        <fullName evidence="4">Inactive zinc metalloprotease alpha</fullName>
    </alternativeName>
</protein>
<dbReference type="PANTHER" id="PTHR11851">
    <property type="entry name" value="METALLOPROTEASE"/>
    <property type="match status" value="1"/>
</dbReference>
<comment type="function">
    <text evidence="1">Substrate recognition and binding subunit of the essential mitochondrial processing protease (MPP), which cleaves the mitochondrial sequence off newly imported precursors proteins.</text>
</comment>
<evidence type="ECO:0000256" key="1">
    <source>
        <dbReference type="ARBA" id="ARBA00002123"/>
    </source>
</evidence>
<evidence type="ECO:0000313" key="8">
    <source>
        <dbReference type="EMBL" id="KAF9785791.1"/>
    </source>
</evidence>
<reference evidence="8" key="2">
    <citation type="submission" date="2020-11" db="EMBL/GenBank/DDBJ databases">
        <authorList>
            <consortium name="DOE Joint Genome Institute"/>
            <person name="Kuo A."/>
            <person name="Miyauchi S."/>
            <person name="Kiss E."/>
            <person name="Drula E."/>
            <person name="Kohler A."/>
            <person name="Sanchez-Garcia M."/>
            <person name="Andreopoulos B."/>
            <person name="Barry K.W."/>
            <person name="Bonito G."/>
            <person name="Buee M."/>
            <person name="Carver A."/>
            <person name="Chen C."/>
            <person name="Cichocki N."/>
            <person name="Clum A."/>
            <person name="Culley D."/>
            <person name="Crous P.W."/>
            <person name="Fauchery L."/>
            <person name="Girlanda M."/>
            <person name="Hayes R."/>
            <person name="Keri Z."/>
            <person name="Labutti K."/>
            <person name="Lipzen A."/>
            <person name="Lombard V."/>
            <person name="Magnuson J."/>
            <person name="Maillard F."/>
            <person name="Morin E."/>
            <person name="Murat C."/>
            <person name="Nolan M."/>
            <person name="Ohm R."/>
            <person name="Pangilinan J."/>
            <person name="Pereira M."/>
            <person name="Perotto S."/>
            <person name="Peter M."/>
            <person name="Riley R."/>
            <person name="Sitrit Y."/>
            <person name="Stielow B."/>
            <person name="Szollosi G."/>
            <person name="Zifcakova L."/>
            <person name="Stursova M."/>
            <person name="Spatafora J.W."/>
            <person name="Tedersoo L."/>
            <person name="Vaario L.-M."/>
            <person name="Yamada A."/>
            <person name="Yan M."/>
            <person name="Wang P."/>
            <person name="Xu J."/>
            <person name="Bruns T."/>
            <person name="Baldrian P."/>
            <person name="Vilgalys R."/>
            <person name="Henrissat B."/>
            <person name="Grigoriev I.V."/>
            <person name="Hibbett D."/>
            <person name="Nagy L.G."/>
            <person name="Martin F.M."/>
        </authorList>
    </citation>
    <scope>NUCLEOTIDE SEQUENCE</scope>
    <source>
        <strain evidence="8">UH-Tt-Lm1</strain>
    </source>
</reference>
<accession>A0A9P6HEV4</accession>
<dbReference type="InterPro" id="IPR007863">
    <property type="entry name" value="Peptidase_M16_C"/>
</dbReference>
<organism evidence="8 9">
    <name type="scientific">Thelephora terrestris</name>
    <dbReference type="NCBI Taxonomy" id="56493"/>
    <lineage>
        <taxon>Eukaryota</taxon>
        <taxon>Fungi</taxon>
        <taxon>Dikarya</taxon>
        <taxon>Basidiomycota</taxon>
        <taxon>Agaricomycotina</taxon>
        <taxon>Agaricomycetes</taxon>
        <taxon>Thelephorales</taxon>
        <taxon>Thelephoraceae</taxon>
        <taxon>Thelephora</taxon>
    </lineage>
</organism>
<dbReference type="Pfam" id="PF00675">
    <property type="entry name" value="Peptidase_M16"/>
    <property type="match status" value="1"/>
</dbReference>
<sequence length="526" mass="58138">MKAVGRSLPRNKILSRRLHVASRPSTTQVTTLPNKIRVATENTPGHFTSLGLYIDAGTRYETPLTSGVSHFLDRLAFRSTETRSDEDMQAATSVLGGNIMCSASREAIAYQSAHFQKATPLAVSLIADTITNAQFNPEEVEAQREAARYEIREYKSKPEVYLPEVLHDVAYNGETLGNPLFCPEERIERIDTKLLLDTKKDWYRPERMVIAGSGIDHQELVELAEKHFSSLKHIPSVTPQLSTTTRSTSTQAQIPPHLLAPGQPSSLYKSMTRAASYLYNPGAQPQLEIPPSMINPRSPVNYTGGHRFIHDPSLEFDHLYLAFEGSGVHDQDIYALATIQVLLGGGGSFSAGGPGKGMYSRLYTHILNHYAQIDHCAAFHHIYTDSSLFGLFASFLPNTPHSHGNTAKDILPHLAHQLSLLLYTPIPTTEFNRAKNQLKSSMVMALESKSVEVEDLGRQLLVLDRKVPLEEMCERIDEVTTDTLRDVAMKVFGPNITKQATVVCMGHDDAGDWKSVLSKYGVGGGN</sequence>
<dbReference type="SUPFAM" id="SSF63411">
    <property type="entry name" value="LuxS/MPP-like metallohydrolase"/>
    <property type="match status" value="2"/>
</dbReference>
<dbReference type="InterPro" id="IPR001431">
    <property type="entry name" value="Pept_M16_Zn_BS"/>
</dbReference>
<evidence type="ECO:0000313" key="9">
    <source>
        <dbReference type="Proteomes" id="UP000736335"/>
    </source>
</evidence>
<dbReference type="OrthoDB" id="277191at2759"/>
<dbReference type="AlphaFoldDB" id="A0A9P6HEV4"/>
<name>A0A9P6HEV4_9AGAM</name>
<dbReference type="GO" id="GO:0006627">
    <property type="term" value="P:protein processing involved in protein targeting to mitochondrion"/>
    <property type="evidence" value="ECO:0007669"/>
    <property type="project" value="TreeGrafter"/>
</dbReference>
<comment type="caution">
    <text evidence="8">The sequence shown here is derived from an EMBL/GenBank/DDBJ whole genome shotgun (WGS) entry which is preliminary data.</text>
</comment>
<evidence type="ECO:0000256" key="5">
    <source>
        <dbReference type="RuleBase" id="RU004447"/>
    </source>
</evidence>
<dbReference type="GO" id="GO:0005739">
    <property type="term" value="C:mitochondrion"/>
    <property type="evidence" value="ECO:0007669"/>
    <property type="project" value="TreeGrafter"/>
</dbReference>
<proteinExistence type="inferred from homology"/>
<dbReference type="Pfam" id="PF05193">
    <property type="entry name" value="Peptidase_M16_C"/>
    <property type="match status" value="1"/>
</dbReference>
<dbReference type="EMBL" id="WIUZ02000006">
    <property type="protein sequence ID" value="KAF9785791.1"/>
    <property type="molecule type" value="Genomic_DNA"/>
</dbReference>
<reference evidence="8" key="1">
    <citation type="journal article" date="2020" name="Nat. Commun.">
        <title>Large-scale genome sequencing of mycorrhizal fungi provides insights into the early evolution of symbiotic traits.</title>
        <authorList>
            <person name="Miyauchi S."/>
            <person name="Kiss E."/>
            <person name="Kuo A."/>
            <person name="Drula E."/>
            <person name="Kohler A."/>
            <person name="Sanchez-Garcia M."/>
            <person name="Morin E."/>
            <person name="Andreopoulos B."/>
            <person name="Barry K.W."/>
            <person name="Bonito G."/>
            <person name="Buee M."/>
            <person name="Carver A."/>
            <person name="Chen C."/>
            <person name="Cichocki N."/>
            <person name="Clum A."/>
            <person name="Culley D."/>
            <person name="Crous P.W."/>
            <person name="Fauchery L."/>
            <person name="Girlanda M."/>
            <person name="Hayes R.D."/>
            <person name="Keri Z."/>
            <person name="LaButti K."/>
            <person name="Lipzen A."/>
            <person name="Lombard V."/>
            <person name="Magnuson J."/>
            <person name="Maillard F."/>
            <person name="Murat C."/>
            <person name="Nolan M."/>
            <person name="Ohm R.A."/>
            <person name="Pangilinan J."/>
            <person name="Pereira M.F."/>
            <person name="Perotto S."/>
            <person name="Peter M."/>
            <person name="Pfister S."/>
            <person name="Riley R."/>
            <person name="Sitrit Y."/>
            <person name="Stielow J.B."/>
            <person name="Szollosi G."/>
            <person name="Zifcakova L."/>
            <person name="Stursova M."/>
            <person name="Spatafora J.W."/>
            <person name="Tedersoo L."/>
            <person name="Vaario L.M."/>
            <person name="Yamada A."/>
            <person name="Yan M."/>
            <person name="Wang P."/>
            <person name="Xu J."/>
            <person name="Bruns T."/>
            <person name="Baldrian P."/>
            <person name="Vilgalys R."/>
            <person name="Dunand C."/>
            <person name="Henrissat B."/>
            <person name="Grigoriev I.V."/>
            <person name="Hibbett D."/>
            <person name="Nagy L.G."/>
            <person name="Martin F.M."/>
        </authorList>
    </citation>
    <scope>NUCLEOTIDE SEQUENCE</scope>
    <source>
        <strain evidence="8">UH-Tt-Lm1</strain>
    </source>
</reference>
<dbReference type="InterPro" id="IPR011249">
    <property type="entry name" value="Metalloenz_LuxS/M16"/>
</dbReference>
<dbReference type="GO" id="GO:0004222">
    <property type="term" value="F:metalloendopeptidase activity"/>
    <property type="evidence" value="ECO:0007669"/>
    <property type="project" value="InterPro"/>
</dbReference>
<dbReference type="Gene3D" id="3.30.830.10">
    <property type="entry name" value="Metalloenzyme, LuxS/M16 peptidase-like"/>
    <property type="match status" value="2"/>
</dbReference>
<comment type="similarity">
    <text evidence="2 5">Belongs to the peptidase M16 family.</text>
</comment>
<dbReference type="Proteomes" id="UP000736335">
    <property type="component" value="Unassembled WGS sequence"/>
</dbReference>
<evidence type="ECO:0000256" key="4">
    <source>
        <dbReference type="ARBA" id="ARBA00032315"/>
    </source>
</evidence>
<evidence type="ECO:0000259" key="6">
    <source>
        <dbReference type="Pfam" id="PF00675"/>
    </source>
</evidence>
<evidence type="ECO:0000259" key="7">
    <source>
        <dbReference type="Pfam" id="PF05193"/>
    </source>
</evidence>
<dbReference type="InterPro" id="IPR011765">
    <property type="entry name" value="Pept_M16_N"/>
</dbReference>
<dbReference type="PROSITE" id="PS00143">
    <property type="entry name" value="INSULINASE"/>
    <property type="match status" value="1"/>
</dbReference>
<keyword evidence="9" id="KW-1185">Reference proteome</keyword>
<feature type="domain" description="Peptidase M16 N-terminal" evidence="6">
    <location>
        <begin position="37"/>
        <end position="184"/>
    </location>
</feature>
<dbReference type="PANTHER" id="PTHR11851:SF49">
    <property type="entry name" value="MITOCHONDRIAL-PROCESSING PEPTIDASE SUBUNIT ALPHA"/>
    <property type="match status" value="1"/>
</dbReference>
<evidence type="ECO:0000256" key="2">
    <source>
        <dbReference type="ARBA" id="ARBA00007261"/>
    </source>
</evidence>
<dbReference type="InterPro" id="IPR050361">
    <property type="entry name" value="MPP/UQCRC_Complex"/>
</dbReference>
<evidence type="ECO:0000256" key="3">
    <source>
        <dbReference type="ARBA" id="ARBA00030006"/>
    </source>
</evidence>
<gene>
    <name evidence="8" type="ORF">BJ322DRAFT_741211</name>
</gene>
<feature type="domain" description="Peptidase M16 C-terminal" evidence="7">
    <location>
        <begin position="193"/>
        <end position="438"/>
    </location>
</feature>